<dbReference type="PROSITE" id="PS50102">
    <property type="entry name" value="RRM"/>
    <property type="match status" value="1"/>
</dbReference>
<dbReference type="InterPro" id="IPR012677">
    <property type="entry name" value="Nucleotide-bd_a/b_plait_sf"/>
</dbReference>
<comment type="caution">
    <text evidence="5">The sequence shown here is derived from an EMBL/GenBank/DDBJ whole genome shotgun (WGS) entry which is preliminary data.</text>
</comment>
<evidence type="ECO:0000256" key="1">
    <source>
        <dbReference type="ARBA" id="ARBA00022884"/>
    </source>
</evidence>
<dbReference type="Proteomes" id="UP001370490">
    <property type="component" value="Unassembled WGS sequence"/>
</dbReference>
<feature type="region of interest" description="Disordered" evidence="3">
    <location>
        <begin position="375"/>
        <end position="445"/>
    </location>
</feature>
<dbReference type="SMART" id="SM00360">
    <property type="entry name" value="RRM"/>
    <property type="match status" value="1"/>
</dbReference>
<dbReference type="GO" id="GO:0003723">
    <property type="term" value="F:RNA binding"/>
    <property type="evidence" value="ECO:0007669"/>
    <property type="project" value="UniProtKB-UniRule"/>
</dbReference>
<gene>
    <name evidence="5" type="ORF">RJ641_033276</name>
</gene>
<feature type="compositionally biased region" description="Basic and acidic residues" evidence="3">
    <location>
        <begin position="436"/>
        <end position="445"/>
    </location>
</feature>
<feature type="domain" description="RRM" evidence="4">
    <location>
        <begin position="179"/>
        <end position="278"/>
    </location>
</feature>
<dbReference type="AlphaFoldDB" id="A0AAN8VUB3"/>
<dbReference type="PANTHER" id="PTHR48027">
    <property type="entry name" value="HETEROGENEOUS NUCLEAR RIBONUCLEOPROTEIN 87F-RELATED"/>
    <property type="match status" value="1"/>
</dbReference>
<dbReference type="InterPro" id="IPR052462">
    <property type="entry name" value="SLIRP/GR-RBP-like"/>
</dbReference>
<proteinExistence type="predicted"/>
<dbReference type="InterPro" id="IPR000504">
    <property type="entry name" value="RRM_dom"/>
</dbReference>
<keyword evidence="6" id="KW-1185">Reference proteome</keyword>
<reference evidence="5 6" key="1">
    <citation type="submission" date="2023-12" db="EMBL/GenBank/DDBJ databases">
        <title>A high-quality genome assembly for Dillenia turbinata (Dilleniales).</title>
        <authorList>
            <person name="Chanderbali A."/>
        </authorList>
    </citation>
    <scope>NUCLEOTIDE SEQUENCE [LARGE SCALE GENOMIC DNA]</scope>
    <source>
        <strain evidence="5">LSX21</strain>
        <tissue evidence="5">Leaf</tissue>
    </source>
</reference>
<keyword evidence="1 2" id="KW-0694">RNA-binding</keyword>
<evidence type="ECO:0000259" key="4">
    <source>
        <dbReference type="PROSITE" id="PS50102"/>
    </source>
</evidence>
<name>A0AAN8VUB3_9MAGN</name>
<dbReference type="InterPro" id="IPR035979">
    <property type="entry name" value="RBD_domain_sf"/>
</dbReference>
<sequence length="504" mass="57526">MLRVELSSVLTKLGQKPLGPHRAIYSISTSIPSSEISLYLYLYITALRCLSRPSSYPSPRRTPSLLFCFRGISSKLFVKDFWNSIANPSANLSRSLAIVVQLWRMKFDFRVEDLKSHDIYTLLPAKDHQIGDKEFRSHNISIIRSTLLCGSVLCMKEGFILPNLKFLGLKLRWIEVDGFVAGISFRTTEESLSRAFSQFGKVLEARVIKNKVTNRNKGFAYVTFREENEAQNALEEMNGKVNLQSLLLCLVQQVFTLNNGDELWLLDGHVIYVDYEHGRCPMILRFAFEAPPLMRHVLIKQVPWRKKLTKMGRNKGQKQKGEKVANKFLSLEEDGDRTGNSTLVEYEEGVSRREGGLIFQKEGGRFKEQLIRNAESTRQGQTKKREVMGKGKNVTSEEALTKRNGPRRVGFNMQMDLDTRPPRTWTNAGNPLALGTEERDKPLLRSAHYEEPAGIQPMEIMYGMRESWALDLGEPRCIAVGEPHFTISRREMESERDGEALMVL</sequence>
<evidence type="ECO:0000313" key="5">
    <source>
        <dbReference type="EMBL" id="KAK6936246.1"/>
    </source>
</evidence>
<evidence type="ECO:0000313" key="6">
    <source>
        <dbReference type="Proteomes" id="UP001370490"/>
    </source>
</evidence>
<dbReference type="SUPFAM" id="SSF54928">
    <property type="entry name" value="RNA-binding domain, RBD"/>
    <property type="match status" value="1"/>
</dbReference>
<evidence type="ECO:0000256" key="2">
    <source>
        <dbReference type="PROSITE-ProRule" id="PRU00176"/>
    </source>
</evidence>
<dbReference type="EMBL" id="JBAMMX010000007">
    <property type="protein sequence ID" value="KAK6936246.1"/>
    <property type="molecule type" value="Genomic_DNA"/>
</dbReference>
<accession>A0AAN8VUB3</accession>
<dbReference type="Gene3D" id="3.30.70.330">
    <property type="match status" value="1"/>
</dbReference>
<dbReference type="Pfam" id="PF00076">
    <property type="entry name" value="RRM_1"/>
    <property type="match status" value="1"/>
</dbReference>
<protein>
    <submittedName>
        <fullName evidence="5">RNA recognition motif domain</fullName>
    </submittedName>
</protein>
<evidence type="ECO:0000256" key="3">
    <source>
        <dbReference type="SAM" id="MobiDB-lite"/>
    </source>
</evidence>
<organism evidence="5 6">
    <name type="scientific">Dillenia turbinata</name>
    <dbReference type="NCBI Taxonomy" id="194707"/>
    <lineage>
        <taxon>Eukaryota</taxon>
        <taxon>Viridiplantae</taxon>
        <taxon>Streptophyta</taxon>
        <taxon>Embryophyta</taxon>
        <taxon>Tracheophyta</taxon>
        <taxon>Spermatophyta</taxon>
        <taxon>Magnoliopsida</taxon>
        <taxon>eudicotyledons</taxon>
        <taxon>Gunneridae</taxon>
        <taxon>Pentapetalae</taxon>
        <taxon>Dilleniales</taxon>
        <taxon>Dilleniaceae</taxon>
        <taxon>Dillenia</taxon>
    </lineage>
</organism>